<dbReference type="Proteomes" id="UP000800093">
    <property type="component" value="Unassembled WGS sequence"/>
</dbReference>
<keyword evidence="2" id="KW-0812">Transmembrane</keyword>
<evidence type="ECO:0000313" key="4">
    <source>
        <dbReference type="Proteomes" id="UP000800093"/>
    </source>
</evidence>
<evidence type="ECO:0000256" key="1">
    <source>
        <dbReference type="SAM" id="MobiDB-lite"/>
    </source>
</evidence>
<protein>
    <submittedName>
        <fullName evidence="3">Uncharacterized protein</fullName>
    </submittedName>
</protein>
<name>A0A9P4N0R6_9PLEO</name>
<keyword evidence="2" id="KW-1133">Transmembrane helix</keyword>
<organism evidence="3 4">
    <name type="scientific">Lojkania enalia</name>
    <dbReference type="NCBI Taxonomy" id="147567"/>
    <lineage>
        <taxon>Eukaryota</taxon>
        <taxon>Fungi</taxon>
        <taxon>Dikarya</taxon>
        <taxon>Ascomycota</taxon>
        <taxon>Pezizomycotina</taxon>
        <taxon>Dothideomycetes</taxon>
        <taxon>Pleosporomycetidae</taxon>
        <taxon>Pleosporales</taxon>
        <taxon>Pleosporales incertae sedis</taxon>
        <taxon>Lojkania</taxon>
    </lineage>
</organism>
<sequence length="200" mass="22214">MPALPTYFDAITSKLDSLVVRDPEIPPVVAREPAPDIAAGGAIAPNALNERATLALAKRQVQQGVIPSYYDDSGPDAGMVVGIVLGSVAGFLLIVWLLYSLTTLGGNAAAAGEEEIVVRRRRGSDSRRSRRSTHTEMRDYSRSPRRRDHIIVEERRAPRTRSIIVEERARVPGDDVVEVIEEHDEYRERRGGRRSGSRYR</sequence>
<feature type="compositionally biased region" description="Basic and acidic residues" evidence="1">
    <location>
        <begin position="123"/>
        <end position="142"/>
    </location>
</feature>
<gene>
    <name evidence="3" type="ORF">CC78DRAFT_584442</name>
</gene>
<comment type="caution">
    <text evidence="3">The sequence shown here is derived from an EMBL/GenBank/DDBJ whole genome shotgun (WGS) entry which is preliminary data.</text>
</comment>
<proteinExistence type="predicted"/>
<accession>A0A9P4N0R6</accession>
<feature type="transmembrane region" description="Helical" evidence="2">
    <location>
        <begin position="77"/>
        <end position="99"/>
    </location>
</feature>
<evidence type="ECO:0000313" key="3">
    <source>
        <dbReference type="EMBL" id="KAF2260773.1"/>
    </source>
</evidence>
<keyword evidence="4" id="KW-1185">Reference proteome</keyword>
<evidence type="ECO:0000256" key="2">
    <source>
        <dbReference type="SAM" id="Phobius"/>
    </source>
</evidence>
<feature type="region of interest" description="Disordered" evidence="1">
    <location>
        <begin position="119"/>
        <end position="149"/>
    </location>
</feature>
<dbReference type="AlphaFoldDB" id="A0A9P4N0R6"/>
<dbReference type="OrthoDB" id="5423884at2759"/>
<reference evidence="4" key="1">
    <citation type="journal article" date="2020" name="Stud. Mycol.">
        <title>101 Dothideomycetes genomes: A test case for predicting lifestyles and emergence of pathogens.</title>
        <authorList>
            <person name="Haridas S."/>
            <person name="Albert R."/>
            <person name="Binder M."/>
            <person name="Bloem J."/>
            <person name="LaButti K."/>
            <person name="Salamov A."/>
            <person name="Andreopoulos B."/>
            <person name="Baker S."/>
            <person name="Barry K."/>
            <person name="Bills G."/>
            <person name="Bluhm B."/>
            <person name="Cannon C."/>
            <person name="Castanera R."/>
            <person name="Culley D."/>
            <person name="Daum C."/>
            <person name="Ezra D."/>
            <person name="Gonzalez J."/>
            <person name="Henrissat B."/>
            <person name="Kuo A."/>
            <person name="Liang C."/>
            <person name="Lipzen A."/>
            <person name="Lutzoni F."/>
            <person name="Magnuson J."/>
            <person name="Mondo S."/>
            <person name="Nolan M."/>
            <person name="Ohm R."/>
            <person name="Pangilinan J."/>
            <person name="Park H.-J."/>
            <person name="Ramirez L."/>
            <person name="Alfaro M."/>
            <person name="Sun H."/>
            <person name="Tritt A."/>
            <person name="Yoshinaga Y."/>
            <person name="Zwiers L.-H."/>
            <person name="Turgeon B."/>
            <person name="Goodwin S."/>
            <person name="Spatafora J."/>
            <person name="Crous P."/>
            <person name="Grigoriev I."/>
        </authorList>
    </citation>
    <scope>NUCLEOTIDE SEQUENCE [LARGE SCALE GENOMIC DNA]</scope>
    <source>
        <strain evidence="4">CBS 304.66</strain>
    </source>
</reference>
<keyword evidence="2" id="KW-0472">Membrane</keyword>
<dbReference type="EMBL" id="ML986673">
    <property type="protein sequence ID" value="KAF2260773.1"/>
    <property type="molecule type" value="Genomic_DNA"/>
</dbReference>